<gene>
    <name evidence="1" type="ORF">HZH68_007438</name>
</gene>
<dbReference type="Proteomes" id="UP000617340">
    <property type="component" value="Unassembled WGS sequence"/>
</dbReference>
<accession>A0A834K7K1</accession>
<name>A0A834K7K1_VESGE</name>
<keyword evidence="2" id="KW-1185">Reference proteome</keyword>
<proteinExistence type="predicted"/>
<dbReference type="EMBL" id="JACSDZ010000006">
    <property type="protein sequence ID" value="KAF7401618.1"/>
    <property type="molecule type" value="Genomic_DNA"/>
</dbReference>
<reference evidence="1" key="1">
    <citation type="journal article" date="2020" name="G3 (Bethesda)">
        <title>High-Quality Assemblies for Three Invasive Social Wasps from the &lt;i&gt;Vespula&lt;/i&gt; Genus.</title>
        <authorList>
            <person name="Harrop T.W.R."/>
            <person name="Guhlin J."/>
            <person name="McLaughlin G.M."/>
            <person name="Permina E."/>
            <person name="Stockwell P."/>
            <person name="Gilligan J."/>
            <person name="Le Lec M.F."/>
            <person name="Gruber M.A.M."/>
            <person name="Quinn O."/>
            <person name="Lovegrove M."/>
            <person name="Duncan E.J."/>
            <person name="Remnant E.J."/>
            <person name="Van Eeckhoven J."/>
            <person name="Graham B."/>
            <person name="Knapp R.A."/>
            <person name="Langford K.W."/>
            <person name="Kronenberg Z."/>
            <person name="Press M.O."/>
            <person name="Eacker S.M."/>
            <person name="Wilson-Rankin E.E."/>
            <person name="Purcell J."/>
            <person name="Lester P.J."/>
            <person name="Dearden P.K."/>
        </authorList>
    </citation>
    <scope>NUCLEOTIDE SEQUENCE</scope>
    <source>
        <strain evidence="1">Linc-1</strain>
    </source>
</reference>
<protein>
    <submittedName>
        <fullName evidence="1">Uncharacterized protein</fullName>
    </submittedName>
</protein>
<comment type="caution">
    <text evidence="1">The sequence shown here is derived from an EMBL/GenBank/DDBJ whole genome shotgun (WGS) entry which is preliminary data.</text>
</comment>
<evidence type="ECO:0000313" key="2">
    <source>
        <dbReference type="Proteomes" id="UP000617340"/>
    </source>
</evidence>
<sequence length="193" mass="22441">METEGLGSLYGCSNRYPSCGRRYLSPVDEDPRTISPQVSSFAKTQSDQGLFRVIPMDPTTIDENTMECLFRFPLLNSLFCFLLDSNKFQEFRLKFLEKRVTVYPSSCLFSLLRFHETLAFLDLNWLTFSSCKVEEENKELTSAAFVFTRNVRKRESNRRKSFEILTGANRPRRFVRTSFPFIVGCFRVATREG</sequence>
<dbReference type="AlphaFoldDB" id="A0A834K7K1"/>
<organism evidence="1 2">
    <name type="scientific">Vespula germanica</name>
    <name type="common">German yellow jacket</name>
    <name type="synonym">Paravespula germanica</name>
    <dbReference type="NCBI Taxonomy" id="30212"/>
    <lineage>
        <taxon>Eukaryota</taxon>
        <taxon>Metazoa</taxon>
        <taxon>Ecdysozoa</taxon>
        <taxon>Arthropoda</taxon>
        <taxon>Hexapoda</taxon>
        <taxon>Insecta</taxon>
        <taxon>Pterygota</taxon>
        <taxon>Neoptera</taxon>
        <taxon>Endopterygota</taxon>
        <taxon>Hymenoptera</taxon>
        <taxon>Apocrita</taxon>
        <taxon>Aculeata</taxon>
        <taxon>Vespoidea</taxon>
        <taxon>Vespidae</taxon>
        <taxon>Vespinae</taxon>
        <taxon>Vespula</taxon>
    </lineage>
</organism>
<evidence type="ECO:0000313" key="1">
    <source>
        <dbReference type="EMBL" id="KAF7401618.1"/>
    </source>
</evidence>